<protein>
    <submittedName>
        <fullName evidence="1">Uncharacterized protein</fullName>
    </submittedName>
</protein>
<evidence type="ECO:0000313" key="1">
    <source>
        <dbReference type="EMBL" id="GBN21434.1"/>
    </source>
</evidence>
<proteinExistence type="predicted"/>
<comment type="caution">
    <text evidence="1">The sequence shown here is derived from an EMBL/GenBank/DDBJ whole genome shotgun (WGS) entry which is preliminary data.</text>
</comment>
<dbReference type="AlphaFoldDB" id="A0A4Y2M4F9"/>
<accession>A0A4Y2M4F9</accession>
<reference evidence="1 2" key="1">
    <citation type="journal article" date="2019" name="Sci. Rep.">
        <title>Orb-weaving spider Araneus ventricosus genome elucidates the spidroin gene catalogue.</title>
        <authorList>
            <person name="Kono N."/>
            <person name="Nakamura H."/>
            <person name="Ohtoshi R."/>
            <person name="Moran D.A.P."/>
            <person name="Shinohara A."/>
            <person name="Yoshida Y."/>
            <person name="Fujiwara M."/>
            <person name="Mori M."/>
            <person name="Tomita M."/>
            <person name="Arakawa K."/>
        </authorList>
    </citation>
    <scope>NUCLEOTIDE SEQUENCE [LARGE SCALE GENOMIC DNA]</scope>
</reference>
<evidence type="ECO:0000313" key="2">
    <source>
        <dbReference type="Proteomes" id="UP000499080"/>
    </source>
</evidence>
<organism evidence="1 2">
    <name type="scientific">Araneus ventricosus</name>
    <name type="common">Orbweaver spider</name>
    <name type="synonym">Epeira ventricosa</name>
    <dbReference type="NCBI Taxonomy" id="182803"/>
    <lineage>
        <taxon>Eukaryota</taxon>
        <taxon>Metazoa</taxon>
        <taxon>Ecdysozoa</taxon>
        <taxon>Arthropoda</taxon>
        <taxon>Chelicerata</taxon>
        <taxon>Arachnida</taxon>
        <taxon>Araneae</taxon>
        <taxon>Araneomorphae</taxon>
        <taxon>Entelegynae</taxon>
        <taxon>Araneoidea</taxon>
        <taxon>Araneidae</taxon>
        <taxon>Araneus</taxon>
    </lineage>
</organism>
<feature type="non-terminal residue" evidence="1">
    <location>
        <position position="82"/>
    </location>
</feature>
<dbReference type="EMBL" id="BGPR01006733">
    <property type="protein sequence ID" value="GBN21434.1"/>
    <property type="molecule type" value="Genomic_DNA"/>
</dbReference>
<gene>
    <name evidence="1" type="ORF">AVEN_138787_1</name>
</gene>
<sequence>MYVGMVHVRLDAGSQTSSRWYGAEVWRWEADSGVVLFNGSKLRDQSQNTSLVAWKPDVNITKRNQTYLELCISTVHSSLQIE</sequence>
<dbReference type="Proteomes" id="UP000499080">
    <property type="component" value="Unassembled WGS sequence"/>
</dbReference>
<name>A0A4Y2M4F9_ARAVE</name>
<keyword evidence="2" id="KW-1185">Reference proteome</keyword>